<dbReference type="NCBIfam" id="TIGR00125">
    <property type="entry name" value="cyt_tran_rel"/>
    <property type="match status" value="1"/>
</dbReference>
<accession>G8LV10</accession>
<comment type="similarity">
    <text evidence="10">Belongs to the NadD family.</text>
</comment>
<dbReference type="GO" id="GO:0009435">
    <property type="term" value="P:NAD+ biosynthetic process"/>
    <property type="evidence" value="ECO:0007669"/>
    <property type="project" value="UniProtKB-UniRule"/>
</dbReference>
<dbReference type="Pfam" id="PF01467">
    <property type="entry name" value="CTP_transf_like"/>
    <property type="match status" value="1"/>
</dbReference>
<keyword evidence="13" id="KW-1185">Reference proteome</keyword>
<dbReference type="RefSeq" id="WP_014256132.1">
    <property type="nucleotide sequence ID" value="NC_016627.1"/>
</dbReference>
<dbReference type="NCBIfam" id="NF000840">
    <property type="entry name" value="PRK00071.1-3"/>
    <property type="match status" value="1"/>
</dbReference>
<dbReference type="PANTHER" id="PTHR39321:SF3">
    <property type="entry name" value="PHOSPHOPANTETHEINE ADENYLYLTRANSFERASE"/>
    <property type="match status" value="1"/>
</dbReference>
<comment type="catalytic activity">
    <reaction evidence="9 10">
        <text>nicotinate beta-D-ribonucleotide + ATP + H(+) = deamido-NAD(+) + diphosphate</text>
        <dbReference type="Rhea" id="RHEA:22860"/>
        <dbReference type="ChEBI" id="CHEBI:15378"/>
        <dbReference type="ChEBI" id="CHEBI:30616"/>
        <dbReference type="ChEBI" id="CHEBI:33019"/>
        <dbReference type="ChEBI" id="CHEBI:57502"/>
        <dbReference type="ChEBI" id="CHEBI:58437"/>
        <dbReference type="EC" id="2.7.7.18"/>
    </reaction>
</comment>
<evidence type="ECO:0000256" key="9">
    <source>
        <dbReference type="ARBA" id="ARBA00048721"/>
    </source>
</evidence>
<dbReference type="AlphaFoldDB" id="G8LV10"/>
<keyword evidence="4 10" id="KW-0808">Transferase</keyword>
<evidence type="ECO:0000256" key="1">
    <source>
        <dbReference type="ARBA" id="ARBA00002324"/>
    </source>
</evidence>
<dbReference type="PANTHER" id="PTHR39321">
    <property type="entry name" value="NICOTINATE-NUCLEOTIDE ADENYLYLTRANSFERASE-RELATED"/>
    <property type="match status" value="1"/>
</dbReference>
<reference evidence="13" key="1">
    <citation type="submission" date="2011-12" db="EMBL/GenBank/DDBJ databases">
        <title>Complete sequence of Clostridium clariflavum DSM 19732.</title>
        <authorList>
            <consortium name="US DOE Joint Genome Institute"/>
            <person name="Lucas S."/>
            <person name="Han J."/>
            <person name="Lapidus A."/>
            <person name="Cheng J.-F."/>
            <person name="Goodwin L."/>
            <person name="Pitluck S."/>
            <person name="Peters L."/>
            <person name="Teshima H."/>
            <person name="Detter J.C."/>
            <person name="Han C."/>
            <person name="Tapia R."/>
            <person name="Land M."/>
            <person name="Hauser L."/>
            <person name="Kyrpides N."/>
            <person name="Ivanova N."/>
            <person name="Pagani I."/>
            <person name="Kitzmiller T."/>
            <person name="Lynd L."/>
            <person name="Izquierdo J."/>
            <person name="Woyke T."/>
        </authorList>
    </citation>
    <scope>NUCLEOTIDE SEQUENCE [LARGE SCALE GENOMIC DNA]</scope>
    <source>
        <strain evidence="13">DSM 19732 / NBRC 101661 / EBR45</strain>
    </source>
</reference>
<dbReference type="InterPro" id="IPR014729">
    <property type="entry name" value="Rossmann-like_a/b/a_fold"/>
</dbReference>
<dbReference type="OrthoDB" id="5295945at2"/>
<dbReference type="CDD" id="cd02165">
    <property type="entry name" value="NMNAT"/>
    <property type="match status" value="1"/>
</dbReference>
<evidence type="ECO:0000256" key="10">
    <source>
        <dbReference type="HAMAP-Rule" id="MF_00244"/>
    </source>
</evidence>
<evidence type="ECO:0000256" key="2">
    <source>
        <dbReference type="ARBA" id="ARBA00005019"/>
    </source>
</evidence>
<dbReference type="EMBL" id="CP003065">
    <property type="protein sequence ID" value="AEV69587.1"/>
    <property type="molecule type" value="Genomic_DNA"/>
</dbReference>
<dbReference type="Gene3D" id="3.40.50.620">
    <property type="entry name" value="HUPs"/>
    <property type="match status" value="1"/>
</dbReference>
<feature type="domain" description="Cytidyltransferase-like" evidence="11">
    <location>
        <begin position="12"/>
        <end position="179"/>
    </location>
</feature>
<protein>
    <recommendedName>
        <fullName evidence="10">Probable nicotinate-nucleotide adenylyltransferase</fullName>
        <ecNumber evidence="10">2.7.7.18</ecNumber>
    </recommendedName>
    <alternativeName>
        <fullName evidence="10">Deamido-NAD(+) diphosphorylase</fullName>
    </alternativeName>
    <alternativeName>
        <fullName evidence="10">Deamido-NAD(+) pyrophosphorylase</fullName>
    </alternativeName>
    <alternativeName>
        <fullName evidence="10">Nicotinate mononucleotide adenylyltransferase</fullName>
        <shortName evidence="10">NaMN adenylyltransferase</shortName>
    </alternativeName>
</protein>
<dbReference type="InterPro" id="IPR005248">
    <property type="entry name" value="NadD/NMNAT"/>
</dbReference>
<evidence type="ECO:0000256" key="3">
    <source>
        <dbReference type="ARBA" id="ARBA00022642"/>
    </source>
</evidence>
<evidence type="ECO:0000256" key="6">
    <source>
        <dbReference type="ARBA" id="ARBA00022741"/>
    </source>
</evidence>
<dbReference type="eggNOG" id="COG1057">
    <property type="taxonomic scope" value="Bacteria"/>
</dbReference>
<evidence type="ECO:0000256" key="7">
    <source>
        <dbReference type="ARBA" id="ARBA00022840"/>
    </source>
</evidence>
<keyword evidence="6 10" id="KW-0547">Nucleotide-binding</keyword>
<sequence length="206" mass="23643">MKNSVQKIGISGGTFNPIHIGHLIIAETVRDKFGLDKVLFIPSGMPPHKNLGSVVCAEKRFDMVQRAVAGNPYFEASRIEVDREGYTYTVDTLKKLRETYGKDTNLYYIIGADVLNDLLTWRSFEDVFKICEFIAVLRPGNDEKVFYKQMEYLRDAYGVKIHFIDAPLIDISSTEIRERIKEGRSIKYLVPESVEEYIESNGLYKE</sequence>
<keyword evidence="5 10" id="KW-0548">Nucleotidyltransferase</keyword>
<comment type="pathway">
    <text evidence="2 10">Cofactor biosynthesis; NAD(+) biosynthesis; deamido-NAD(+) from nicotinate D-ribonucleotide: step 1/1.</text>
</comment>
<reference evidence="12 13" key="2">
    <citation type="journal article" date="2012" name="Stand. Genomic Sci.">
        <title>Complete Genome Sequence of Clostridium clariflavum DSM 19732.</title>
        <authorList>
            <person name="Izquierdo J.A."/>
            <person name="Goodwin L."/>
            <person name="Davenport K.W."/>
            <person name="Teshima H."/>
            <person name="Bruce D."/>
            <person name="Detter C."/>
            <person name="Tapia R."/>
            <person name="Han S."/>
            <person name="Land M."/>
            <person name="Hauser L."/>
            <person name="Jeffries C.D."/>
            <person name="Han J."/>
            <person name="Pitluck S."/>
            <person name="Nolan M."/>
            <person name="Chen A."/>
            <person name="Huntemann M."/>
            <person name="Mavromatis K."/>
            <person name="Mikhailova N."/>
            <person name="Liolios K."/>
            <person name="Woyke T."/>
            <person name="Lynd L.R."/>
        </authorList>
    </citation>
    <scope>NUCLEOTIDE SEQUENCE [LARGE SCALE GENOMIC DNA]</scope>
    <source>
        <strain evidence="13">DSM 19732 / NBRC 101661 / EBR45</strain>
    </source>
</reference>
<dbReference type="InterPro" id="IPR004821">
    <property type="entry name" value="Cyt_trans-like"/>
</dbReference>
<keyword evidence="3 10" id="KW-0662">Pyridine nucleotide biosynthesis</keyword>
<proteinExistence type="inferred from homology"/>
<organism evidence="12 13">
    <name type="scientific">Acetivibrio clariflavus (strain DSM 19732 / NBRC 101661 / EBR45)</name>
    <name type="common">Clostridium clariflavum</name>
    <dbReference type="NCBI Taxonomy" id="720554"/>
    <lineage>
        <taxon>Bacteria</taxon>
        <taxon>Bacillati</taxon>
        <taxon>Bacillota</taxon>
        <taxon>Clostridia</taxon>
        <taxon>Eubacteriales</taxon>
        <taxon>Oscillospiraceae</taxon>
        <taxon>Acetivibrio</taxon>
    </lineage>
</organism>
<dbReference type="HAMAP" id="MF_00244">
    <property type="entry name" value="NaMN_adenylyltr"/>
    <property type="match status" value="1"/>
</dbReference>
<evidence type="ECO:0000259" key="11">
    <source>
        <dbReference type="Pfam" id="PF01467"/>
    </source>
</evidence>
<gene>
    <name evidence="10" type="primary">nadD</name>
    <name evidence="12" type="ordered locus">Clocl_3056</name>
</gene>
<keyword evidence="7 10" id="KW-0067">ATP-binding</keyword>
<dbReference type="GO" id="GO:0005524">
    <property type="term" value="F:ATP binding"/>
    <property type="evidence" value="ECO:0007669"/>
    <property type="project" value="UniProtKB-KW"/>
</dbReference>
<dbReference type="SUPFAM" id="SSF52374">
    <property type="entry name" value="Nucleotidylyl transferase"/>
    <property type="match status" value="1"/>
</dbReference>
<dbReference type="UniPathway" id="UPA00253">
    <property type="reaction ID" value="UER00332"/>
</dbReference>
<name>G8LV10_ACECE</name>
<dbReference type="GO" id="GO:0004515">
    <property type="term" value="F:nicotinate-nucleotide adenylyltransferase activity"/>
    <property type="evidence" value="ECO:0007669"/>
    <property type="project" value="UniProtKB-UniRule"/>
</dbReference>
<evidence type="ECO:0000313" key="12">
    <source>
        <dbReference type="EMBL" id="AEV69587.1"/>
    </source>
</evidence>
<dbReference type="HOGENOM" id="CLU_069765_0_1_9"/>
<dbReference type="Proteomes" id="UP000005435">
    <property type="component" value="Chromosome"/>
</dbReference>
<dbReference type="STRING" id="720554.Clocl_3056"/>
<evidence type="ECO:0000256" key="5">
    <source>
        <dbReference type="ARBA" id="ARBA00022695"/>
    </source>
</evidence>
<evidence type="ECO:0000313" key="13">
    <source>
        <dbReference type="Proteomes" id="UP000005435"/>
    </source>
</evidence>
<evidence type="ECO:0000256" key="8">
    <source>
        <dbReference type="ARBA" id="ARBA00023027"/>
    </source>
</evidence>
<evidence type="ECO:0000256" key="4">
    <source>
        <dbReference type="ARBA" id="ARBA00022679"/>
    </source>
</evidence>
<dbReference type="NCBIfam" id="TIGR00482">
    <property type="entry name" value="nicotinate (nicotinamide) nucleotide adenylyltransferase"/>
    <property type="match status" value="1"/>
</dbReference>
<comment type="function">
    <text evidence="1 10">Catalyzes the reversible adenylation of nicotinate mononucleotide (NaMN) to nicotinic acid adenine dinucleotide (NaAD).</text>
</comment>
<dbReference type="KEGG" id="ccl:Clocl_3056"/>
<keyword evidence="8 10" id="KW-0520">NAD</keyword>
<dbReference type="EC" id="2.7.7.18" evidence="10"/>